<dbReference type="Proteomes" id="UP001177003">
    <property type="component" value="Chromosome 2"/>
</dbReference>
<dbReference type="PANTHER" id="PTHR11017:SF544">
    <property type="entry name" value="ADP-RIBOSYL CYCLASE_CYCLIC ADP-RIBOSE HYDROLASE"/>
    <property type="match status" value="1"/>
</dbReference>
<feature type="domain" description="Disease resistance protein Roq1-like winged-helix" evidence="2">
    <location>
        <begin position="24"/>
        <end position="90"/>
    </location>
</feature>
<accession>A0AA35Y8D2</accession>
<gene>
    <name evidence="3" type="ORF">LSALG_LOCUS11374</name>
</gene>
<dbReference type="EMBL" id="OX465078">
    <property type="protein sequence ID" value="CAI9271094.1"/>
    <property type="molecule type" value="Genomic_DNA"/>
</dbReference>
<keyword evidence="4" id="KW-1185">Reference proteome</keyword>
<evidence type="ECO:0000313" key="4">
    <source>
        <dbReference type="Proteomes" id="UP001177003"/>
    </source>
</evidence>
<dbReference type="InterPro" id="IPR027417">
    <property type="entry name" value="P-loop_NTPase"/>
</dbReference>
<reference evidence="3" key="1">
    <citation type="submission" date="2023-04" db="EMBL/GenBank/DDBJ databases">
        <authorList>
            <person name="Vijverberg K."/>
            <person name="Xiong W."/>
            <person name="Schranz E."/>
        </authorList>
    </citation>
    <scope>NUCLEOTIDE SEQUENCE</scope>
</reference>
<dbReference type="SUPFAM" id="SSF52058">
    <property type="entry name" value="L domain-like"/>
    <property type="match status" value="1"/>
</dbReference>
<name>A0AA35Y8D2_LACSI</name>
<sequence length="367" mass="41463">MGIEDVRLIGIKGIGGGGKTTLVRAVFDNICFSFEGWKKDKAIRALESCGFHARNGLRVLEQKSLIAISPNMELGMHDHIEEMGQNIARHSDPNEPIRHNRLWIRGEIEDVFAKDLSADVKKQTCFLLWTVVVCSTSSTTEDCREVTRTIAIQINSSGDNECPCYEILTNGFGNMKNLRFLHVDSDTRDWPVNIRVGQNLPNALRFLSWRRFPHCSLPKTFQANNLVSLQISSSIIIQLWEDGERKVLKNLKFLDFSYSHLRTLDCGLLPNLEKLNLAKGNFTISIVTFSLKEIACTIFRQTLYLYAIAISLLISTVARPLHPLRHPVASNSKMVTCGCGNEAMEITSWTNQNPGRQFWNCTRCGFL</sequence>
<dbReference type="GO" id="GO:0006952">
    <property type="term" value="P:defense response"/>
    <property type="evidence" value="ECO:0007669"/>
    <property type="project" value="InterPro"/>
</dbReference>
<dbReference type="SUPFAM" id="SSF52540">
    <property type="entry name" value="P-loop containing nucleoside triphosphate hydrolases"/>
    <property type="match status" value="1"/>
</dbReference>
<dbReference type="Pfam" id="PF23282">
    <property type="entry name" value="WHD_ROQ1"/>
    <property type="match status" value="1"/>
</dbReference>
<proteinExistence type="predicted"/>
<dbReference type="AlphaFoldDB" id="A0AA35Y8D2"/>
<protein>
    <recommendedName>
        <fullName evidence="2">Disease resistance protein Roq1-like winged-helix domain-containing protein</fullName>
    </recommendedName>
</protein>
<dbReference type="PANTHER" id="PTHR11017">
    <property type="entry name" value="LEUCINE-RICH REPEAT-CONTAINING PROTEIN"/>
    <property type="match status" value="1"/>
</dbReference>
<evidence type="ECO:0000313" key="3">
    <source>
        <dbReference type="EMBL" id="CAI9271094.1"/>
    </source>
</evidence>
<evidence type="ECO:0000259" key="2">
    <source>
        <dbReference type="Pfam" id="PF23282"/>
    </source>
</evidence>
<dbReference type="InterPro" id="IPR032675">
    <property type="entry name" value="LRR_dom_sf"/>
</dbReference>
<evidence type="ECO:0000256" key="1">
    <source>
        <dbReference type="ARBA" id="ARBA00022737"/>
    </source>
</evidence>
<keyword evidence="1" id="KW-0677">Repeat</keyword>
<dbReference type="InterPro" id="IPR058192">
    <property type="entry name" value="WHD_ROQ1-like"/>
</dbReference>
<dbReference type="Gene3D" id="3.80.10.10">
    <property type="entry name" value="Ribonuclease Inhibitor"/>
    <property type="match status" value="1"/>
</dbReference>
<organism evidence="3 4">
    <name type="scientific">Lactuca saligna</name>
    <name type="common">Willowleaf lettuce</name>
    <dbReference type="NCBI Taxonomy" id="75948"/>
    <lineage>
        <taxon>Eukaryota</taxon>
        <taxon>Viridiplantae</taxon>
        <taxon>Streptophyta</taxon>
        <taxon>Embryophyta</taxon>
        <taxon>Tracheophyta</taxon>
        <taxon>Spermatophyta</taxon>
        <taxon>Magnoliopsida</taxon>
        <taxon>eudicotyledons</taxon>
        <taxon>Gunneridae</taxon>
        <taxon>Pentapetalae</taxon>
        <taxon>asterids</taxon>
        <taxon>campanulids</taxon>
        <taxon>Asterales</taxon>
        <taxon>Asteraceae</taxon>
        <taxon>Cichorioideae</taxon>
        <taxon>Cichorieae</taxon>
        <taxon>Lactucinae</taxon>
        <taxon>Lactuca</taxon>
    </lineage>
</organism>
<dbReference type="InterPro" id="IPR044974">
    <property type="entry name" value="Disease_R_plants"/>
</dbReference>
<dbReference type="PRINTS" id="PR00364">
    <property type="entry name" value="DISEASERSIST"/>
</dbReference>